<organism evidence="1 2">
    <name type="scientific">Nocardia speluncae</name>
    <dbReference type="NCBI Taxonomy" id="419477"/>
    <lineage>
        <taxon>Bacteria</taxon>
        <taxon>Bacillati</taxon>
        <taxon>Actinomycetota</taxon>
        <taxon>Actinomycetes</taxon>
        <taxon>Mycobacteriales</taxon>
        <taxon>Nocardiaceae</taxon>
        <taxon>Nocardia</taxon>
    </lineage>
</organism>
<proteinExistence type="predicted"/>
<dbReference type="EMBL" id="JAAXOO010000009">
    <property type="protein sequence ID" value="NKY37528.1"/>
    <property type="molecule type" value="Genomic_DNA"/>
</dbReference>
<dbReference type="Proteomes" id="UP000565715">
    <property type="component" value="Unassembled WGS sequence"/>
</dbReference>
<comment type="caution">
    <text evidence="1">The sequence shown here is derived from an EMBL/GenBank/DDBJ whole genome shotgun (WGS) entry which is preliminary data.</text>
</comment>
<evidence type="ECO:0000313" key="1">
    <source>
        <dbReference type="EMBL" id="NKY37528.1"/>
    </source>
</evidence>
<protein>
    <submittedName>
        <fullName evidence="1">Uncharacterized protein</fullName>
    </submittedName>
</protein>
<reference evidence="1 2" key="1">
    <citation type="submission" date="2020-04" db="EMBL/GenBank/DDBJ databases">
        <title>MicrobeNet Type strains.</title>
        <authorList>
            <person name="Nicholson A.C."/>
        </authorList>
    </citation>
    <scope>NUCLEOTIDE SEQUENCE [LARGE SCALE GENOMIC DNA]</scope>
    <source>
        <strain evidence="1 2">DSM 45078</strain>
    </source>
</reference>
<name>A0A846XMH3_9NOCA</name>
<sequence length="80" mass="8682">MHEVAEQHGFRVVHTLYLDTGPLLSALIVTGAVAEHAAAAVTVPALEHADAVRYAITEHAALATPLRLYPKGYRWPVAER</sequence>
<evidence type="ECO:0000313" key="2">
    <source>
        <dbReference type="Proteomes" id="UP000565715"/>
    </source>
</evidence>
<accession>A0A846XMH3</accession>
<keyword evidence="2" id="KW-1185">Reference proteome</keyword>
<dbReference type="AlphaFoldDB" id="A0A846XMH3"/>
<gene>
    <name evidence="1" type="ORF">HGA13_31345</name>
</gene>